<keyword evidence="2 6" id="KW-0699">rRNA-binding</keyword>
<dbReference type="Pfam" id="PF00467">
    <property type="entry name" value="KOW"/>
    <property type="match status" value="1"/>
</dbReference>
<keyword evidence="4 6" id="KW-0689">Ribosomal protein</keyword>
<dbReference type="Gene3D" id="3.10.290.10">
    <property type="entry name" value="RNA-binding S4 domain"/>
    <property type="match status" value="1"/>
</dbReference>
<dbReference type="Pfam" id="PF00900">
    <property type="entry name" value="Ribosomal_S4e"/>
    <property type="match status" value="1"/>
</dbReference>
<dbReference type="InterPro" id="IPR014722">
    <property type="entry name" value="Rib_uL2_dom2"/>
</dbReference>
<evidence type="ECO:0000256" key="2">
    <source>
        <dbReference type="ARBA" id="ARBA00022730"/>
    </source>
</evidence>
<dbReference type="InterPro" id="IPR036986">
    <property type="entry name" value="S4_RNA-bd_sf"/>
</dbReference>
<dbReference type="InterPro" id="IPR000876">
    <property type="entry name" value="Ribosomal_eS4"/>
</dbReference>
<dbReference type="InterPro" id="IPR041982">
    <property type="entry name" value="Ribosomal_eS4_KOW"/>
</dbReference>
<dbReference type="AlphaFoldDB" id="A0A1J4KL41"/>
<feature type="domain" description="KOW" evidence="7">
    <location>
        <begin position="180"/>
        <end position="207"/>
    </location>
</feature>
<name>A0A1J4KL41_9EUKA</name>
<reference evidence="8" key="1">
    <citation type="submission" date="2016-07" db="EMBL/GenBank/DDBJ databases">
        <authorList>
            <person name="Rosa I.A."/>
            <person name="Brigido M.C."/>
            <person name="Santos E.O."/>
            <person name="Almeida L.G.P."/>
            <person name="Zingalli R.B."/>
            <person name="Vasconcelos A.T.R."/>
            <person name="Souza W."/>
            <person name="Benchimol M."/>
        </authorList>
    </citation>
    <scope>NUCLEOTIDE SEQUENCE</scope>
    <source>
        <strain evidence="8">20166</strain>
    </source>
</reference>
<reference evidence="9 10" key="2">
    <citation type="submission" date="2016-10" db="EMBL/GenBank/DDBJ databases">
        <authorList>
            <person name="Benchimol M."/>
            <person name="Almeida L.G."/>
            <person name="Vasconcelos A.T."/>
            <person name="Perreira-Neves A."/>
            <person name="Rosa I.A."/>
            <person name="Tasca T."/>
            <person name="Bogo M.R."/>
            <person name="de Souza W."/>
        </authorList>
    </citation>
    <scope>NUCLEOTIDE SEQUENCE [LARGE SCALE GENOMIC DNA]</scope>
    <source>
        <strain evidence="9 10">K</strain>
    </source>
</reference>
<keyword evidence="10" id="KW-1185">Reference proteome</keyword>
<evidence type="ECO:0000256" key="1">
    <source>
        <dbReference type="ARBA" id="ARBA00007500"/>
    </source>
</evidence>
<sequence length="264" mass="29561">MVDLSIMPRCQRKHLKCIAAPHHWMLAKTSGKFASTPSSGPHKARECLPLIVFLRNRLKYALNSREVTAIVKRRLVKVDGRVRVDPRFPAGLMDVIELGKSNEQFRLLYDCKGRYVAHKIEPKEAEFKLLRVNKYFLGPQGVAHLVTHDGRTIRYADPAIKLNDTVKFNLKTHEVDSYIKFKNGNVAMVTAGGNVGRVGVIQHIEHQTASFDIVHIKDASGSNFATRIANVFIIGDGENPLISLPRRNGVRPSILEGIDIEPAQ</sequence>
<proteinExistence type="inferred from homology"/>
<comment type="similarity">
    <text evidence="1 6">Belongs to the eukaryotic ribosomal protein eS4 family.</text>
</comment>
<dbReference type="GO" id="GO:0019843">
    <property type="term" value="F:rRNA binding"/>
    <property type="evidence" value="ECO:0007669"/>
    <property type="project" value="UniProtKB-UniRule"/>
</dbReference>
<evidence type="ECO:0000256" key="4">
    <source>
        <dbReference type="ARBA" id="ARBA00022980"/>
    </source>
</evidence>
<dbReference type="EMBL" id="KX579633">
    <property type="protein sequence ID" value="ARM19865.1"/>
    <property type="molecule type" value="Genomic_DNA"/>
</dbReference>
<dbReference type="FunFam" id="2.40.50.740:FF:000001">
    <property type="entry name" value="40S ribosomal protein S4"/>
    <property type="match status" value="1"/>
</dbReference>
<evidence type="ECO:0000313" key="9">
    <source>
        <dbReference type="EMBL" id="OHT10500.1"/>
    </source>
</evidence>
<dbReference type="Pfam" id="PF08071">
    <property type="entry name" value="RS4NT"/>
    <property type="match status" value="1"/>
</dbReference>
<dbReference type="CDD" id="cd06087">
    <property type="entry name" value="KOW_RPS4"/>
    <property type="match status" value="1"/>
</dbReference>
<dbReference type="RefSeq" id="XP_068363636.1">
    <property type="nucleotide sequence ID" value="XM_068501243.1"/>
</dbReference>
<dbReference type="GeneID" id="94835947"/>
<dbReference type="PANTHER" id="PTHR11581">
    <property type="entry name" value="30S/40S RIBOSOMAL PROTEIN S4"/>
    <property type="match status" value="1"/>
</dbReference>
<evidence type="ECO:0000313" key="10">
    <source>
        <dbReference type="Proteomes" id="UP000179807"/>
    </source>
</evidence>
<evidence type="ECO:0000256" key="6">
    <source>
        <dbReference type="PIRNR" id="PIRNR002116"/>
    </source>
</evidence>
<dbReference type="GO" id="GO:0006412">
    <property type="term" value="P:translation"/>
    <property type="evidence" value="ECO:0007669"/>
    <property type="project" value="InterPro"/>
</dbReference>
<gene>
    <name evidence="9" type="primary">Rps4x</name>
    <name evidence="9" type="ORF">TRFO_20166</name>
</gene>
<dbReference type="InterPro" id="IPR013843">
    <property type="entry name" value="Ribosomal_eS4_N"/>
</dbReference>
<evidence type="ECO:0000313" key="8">
    <source>
        <dbReference type="EMBL" id="ARM19865.1"/>
    </source>
</evidence>
<protein>
    <recommendedName>
        <fullName evidence="6">40S ribosomal protein S4</fullName>
    </recommendedName>
</protein>
<accession>A0A1J4KL41</accession>
<dbReference type="InterPro" id="IPR038237">
    <property type="entry name" value="Ribosomal_eS4_central_sf"/>
</dbReference>
<dbReference type="Gene3D" id="2.30.30.30">
    <property type="match status" value="1"/>
</dbReference>
<keyword evidence="3 6" id="KW-0694">RNA-binding</keyword>
<dbReference type="CDD" id="cd00165">
    <property type="entry name" value="S4"/>
    <property type="match status" value="1"/>
</dbReference>
<dbReference type="FunFam" id="2.30.30.30:FF:000005">
    <property type="entry name" value="40S ribosomal protein S4"/>
    <property type="match status" value="1"/>
</dbReference>
<dbReference type="InterPro" id="IPR013845">
    <property type="entry name" value="Ribosomal_eS4_central_region"/>
</dbReference>
<dbReference type="PIRSF" id="PIRSF002116">
    <property type="entry name" value="Ribosomal_S4"/>
    <property type="match status" value="1"/>
</dbReference>
<dbReference type="HAMAP" id="MF_00485">
    <property type="entry name" value="Ribosomal_eS4"/>
    <property type="match status" value="1"/>
</dbReference>
<dbReference type="GO" id="GO:0003735">
    <property type="term" value="F:structural constituent of ribosome"/>
    <property type="evidence" value="ECO:0007669"/>
    <property type="project" value="UniProtKB-UniRule"/>
</dbReference>
<evidence type="ECO:0000259" key="7">
    <source>
        <dbReference type="SMART" id="SM00739"/>
    </source>
</evidence>
<evidence type="ECO:0000256" key="5">
    <source>
        <dbReference type="ARBA" id="ARBA00023274"/>
    </source>
</evidence>
<dbReference type="GO" id="GO:0022627">
    <property type="term" value="C:cytosolic small ribosomal subunit"/>
    <property type="evidence" value="ECO:0007669"/>
    <property type="project" value="TreeGrafter"/>
</dbReference>
<reference evidence="8" key="3">
    <citation type="journal article" date="2017" name="Biol. Cell">
        <title>The costa of trichomonads: A complex macromolecular cytoskeleton structure made of uncommon proteins.</title>
        <authorList>
            <person name="de Andrade Rosa I."/>
            <person name="Brigido M.C."/>
            <person name="de Oliveira Santos E."/>
            <person name="Gonzaga L."/>
            <person name="Zingali R.B."/>
            <person name="de Vasconcelos A.T."/>
            <person name="de Souza W."/>
            <person name="Benchimol M."/>
        </authorList>
    </citation>
    <scope>NUCLEOTIDE SEQUENCE</scope>
    <source>
        <strain evidence="8">20166</strain>
    </source>
</reference>
<dbReference type="InterPro" id="IPR005824">
    <property type="entry name" value="KOW"/>
</dbReference>
<dbReference type="PANTHER" id="PTHR11581:SF0">
    <property type="entry name" value="SMALL RIBOSOMAL SUBUNIT PROTEIN ES4"/>
    <property type="match status" value="1"/>
</dbReference>
<dbReference type="Gene3D" id="2.40.50.740">
    <property type="match status" value="1"/>
</dbReference>
<dbReference type="Pfam" id="PF16121">
    <property type="entry name" value="40S_S4_C"/>
    <property type="match status" value="1"/>
</dbReference>
<organism evidence="9 10">
    <name type="scientific">Tritrichomonas foetus</name>
    <dbReference type="NCBI Taxonomy" id="1144522"/>
    <lineage>
        <taxon>Eukaryota</taxon>
        <taxon>Metamonada</taxon>
        <taxon>Parabasalia</taxon>
        <taxon>Tritrichomonadida</taxon>
        <taxon>Tritrichomonadidae</taxon>
        <taxon>Tritrichomonas</taxon>
    </lineage>
</organism>
<dbReference type="PROSITE" id="PS50889">
    <property type="entry name" value="S4"/>
    <property type="match status" value="1"/>
</dbReference>
<dbReference type="OrthoDB" id="1109245at2759"/>
<dbReference type="FunFam" id="3.10.290.10:FF:000002">
    <property type="entry name" value="40S ribosomal protein S4"/>
    <property type="match status" value="1"/>
</dbReference>
<dbReference type="InterPro" id="IPR032277">
    <property type="entry name" value="Ribosomal_eS4_C"/>
</dbReference>
<keyword evidence="5 6" id="KW-0687">Ribonucleoprotein</keyword>
<dbReference type="SMART" id="SM00739">
    <property type="entry name" value="KOW"/>
    <property type="match status" value="1"/>
</dbReference>
<dbReference type="Proteomes" id="UP000179807">
    <property type="component" value="Unassembled WGS sequence"/>
</dbReference>
<dbReference type="VEuPathDB" id="TrichDB:TRFO_20166"/>
<dbReference type="EMBL" id="MLAK01000609">
    <property type="protein sequence ID" value="OHT10500.1"/>
    <property type="molecule type" value="Genomic_DNA"/>
</dbReference>
<evidence type="ECO:0000256" key="3">
    <source>
        <dbReference type="ARBA" id="ARBA00022884"/>
    </source>
</evidence>